<dbReference type="InterPro" id="IPR021333">
    <property type="entry name" value="DUF2946"/>
</dbReference>
<evidence type="ECO:0000313" key="4">
    <source>
        <dbReference type="Proteomes" id="UP001243009"/>
    </source>
</evidence>
<dbReference type="Proteomes" id="UP001243009">
    <property type="component" value="Unassembled WGS sequence"/>
</dbReference>
<proteinExistence type="predicted"/>
<comment type="caution">
    <text evidence="3">The sequence shown here is derived from an EMBL/GenBank/DDBJ whole genome shotgun (WGS) entry which is preliminary data.</text>
</comment>
<dbReference type="Pfam" id="PF11162">
    <property type="entry name" value="DUF2946"/>
    <property type="match status" value="1"/>
</dbReference>
<gene>
    <name evidence="3" type="ORF">Q7A36_19030</name>
</gene>
<protein>
    <submittedName>
        <fullName evidence="3">DUF2946 family protein</fullName>
    </submittedName>
</protein>
<evidence type="ECO:0000256" key="1">
    <source>
        <dbReference type="SAM" id="MobiDB-lite"/>
    </source>
</evidence>
<evidence type="ECO:0000256" key="2">
    <source>
        <dbReference type="SAM" id="SignalP"/>
    </source>
</evidence>
<feature type="signal peptide" evidence="2">
    <location>
        <begin position="1"/>
        <end position="32"/>
    </location>
</feature>
<keyword evidence="4" id="KW-1185">Reference proteome</keyword>
<organism evidence="3 4">
    <name type="scientific">Paracraurococcus lichenis</name>
    <dbReference type="NCBI Taxonomy" id="3064888"/>
    <lineage>
        <taxon>Bacteria</taxon>
        <taxon>Pseudomonadati</taxon>
        <taxon>Pseudomonadota</taxon>
        <taxon>Alphaproteobacteria</taxon>
        <taxon>Acetobacterales</taxon>
        <taxon>Roseomonadaceae</taxon>
        <taxon>Paracraurococcus</taxon>
    </lineage>
</organism>
<accession>A0ABT9E2Q7</accession>
<reference evidence="3 4" key="1">
    <citation type="submission" date="2023-08" db="EMBL/GenBank/DDBJ databases">
        <title>The draft genome sequence of Paracraurococcus sp. LOR1-02.</title>
        <authorList>
            <person name="Kingkaew E."/>
            <person name="Tanasupawat S."/>
        </authorList>
    </citation>
    <scope>NUCLEOTIDE SEQUENCE [LARGE SCALE GENOMIC DNA]</scope>
    <source>
        <strain evidence="3 4">LOR1-02</strain>
    </source>
</reference>
<keyword evidence="2" id="KW-0732">Signal</keyword>
<dbReference type="RefSeq" id="WP_305105318.1">
    <property type="nucleotide sequence ID" value="NZ_JAUTWS010000018.1"/>
</dbReference>
<sequence>MIGHRGRMVRRAPWLSVVLALLLSLQWGAAFAHCLAPLAATAAGQAVEICTAEGMQTMLLGEDGQPQSPTPHAHDSCPLCPGAAAPAAEAPALPAAPVRYAALVPPPVAGLPPAPARAPPQQPRAPPLA</sequence>
<evidence type="ECO:0000313" key="3">
    <source>
        <dbReference type="EMBL" id="MDO9710455.1"/>
    </source>
</evidence>
<feature type="region of interest" description="Disordered" evidence="1">
    <location>
        <begin position="60"/>
        <end position="81"/>
    </location>
</feature>
<feature type="region of interest" description="Disordered" evidence="1">
    <location>
        <begin position="110"/>
        <end position="129"/>
    </location>
</feature>
<feature type="chain" id="PRO_5047257183" evidence="2">
    <location>
        <begin position="33"/>
        <end position="129"/>
    </location>
</feature>
<dbReference type="EMBL" id="JAUTWS010000018">
    <property type="protein sequence ID" value="MDO9710455.1"/>
    <property type="molecule type" value="Genomic_DNA"/>
</dbReference>
<name>A0ABT9E2Q7_9PROT</name>